<name>K0JXP3_SACES</name>
<accession>K0JXP3</accession>
<gene>
    <name evidence="1" type="ordered locus">BN6_54110</name>
</gene>
<proteinExistence type="predicted"/>
<dbReference type="InterPro" id="IPR027580">
    <property type="entry name" value="EXLDI"/>
</dbReference>
<reference evidence="1 2" key="1">
    <citation type="journal article" date="2012" name="BMC Genomics">
        <title>Complete genome sequence of Saccharothrix espanaensis DSM 44229T and comparison to the other completely sequenced Pseudonocardiaceae.</title>
        <authorList>
            <person name="Strobel T."/>
            <person name="Al-Dilaimi A."/>
            <person name="Blom J."/>
            <person name="Gessner A."/>
            <person name="Kalinowski J."/>
            <person name="Luzhetska M."/>
            <person name="Puhler A."/>
            <person name="Szczepanowski R."/>
            <person name="Bechthold A."/>
            <person name="Ruckert C."/>
        </authorList>
    </citation>
    <scope>NUCLEOTIDE SEQUENCE [LARGE SCALE GENOMIC DNA]</scope>
    <source>
        <strain evidence="2">ATCC 51144 / DSM 44229 / JCM 9112 / NBRC 15066 / NRRL 15764</strain>
    </source>
</reference>
<evidence type="ECO:0000313" key="2">
    <source>
        <dbReference type="Proteomes" id="UP000006281"/>
    </source>
</evidence>
<sequence length="139" mass="15986">MEDYREVDVGVGHTSDYQRKRFIARRIGEWYAPSADARSGTYHVAYETQKGRYALHTQRFENWPEQVPAQVPEDNAWWTDATAPEGDAFWNASAEAWGSAQLELHVFERFEELLGAVPRQLAANLERARQSTTVEELDI</sequence>
<evidence type="ECO:0000313" key="1">
    <source>
        <dbReference type="EMBL" id="CCH32670.1"/>
    </source>
</evidence>
<dbReference type="HOGENOM" id="CLU_1843683_0_0_11"/>
<protein>
    <recommendedName>
        <fullName evidence="3">EXLDI protein</fullName>
    </recommendedName>
</protein>
<dbReference type="EMBL" id="HE804045">
    <property type="protein sequence ID" value="CCH32670.1"/>
    <property type="molecule type" value="Genomic_DNA"/>
</dbReference>
<keyword evidence="2" id="KW-1185">Reference proteome</keyword>
<dbReference type="RefSeq" id="WP_015102782.1">
    <property type="nucleotide sequence ID" value="NC_019673.1"/>
</dbReference>
<dbReference type="NCBIfam" id="TIGR04342">
    <property type="entry name" value="EXLDI"/>
    <property type="match status" value="1"/>
</dbReference>
<dbReference type="OrthoDB" id="3199431at2"/>
<dbReference type="Proteomes" id="UP000006281">
    <property type="component" value="Chromosome"/>
</dbReference>
<organism evidence="1 2">
    <name type="scientific">Saccharothrix espanaensis (strain ATCC 51144 / DSM 44229 / JCM 9112 / NBRC 15066 / NRRL 15764)</name>
    <dbReference type="NCBI Taxonomy" id="1179773"/>
    <lineage>
        <taxon>Bacteria</taxon>
        <taxon>Bacillati</taxon>
        <taxon>Actinomycetota</taxon>
        <taxon>Actinomycetes</taxon>
        <taxon>Pseudonocardiales</taxon>
        <taxon>Pseudonocardiaceae</taxon>
        <taxon>Saccharothrix</taxon>
    </lineage>
</organism>
<dbReference type="KEGG" id="sesp:BN6_54110"/>
<evidence type="ECO:0008006" key="3">
    <source>
        <dbReference type="Google" id="ProtNLM"/>
    </source>
</evidence>
<dbReference type="AlphaFoldDB" id="K0JXP3"/>
<dbReference type="STRING" id="1179773.BN6_54110"/>
<dbReference type="PATRIC" id="fig|1179773.3.peg.5453"/>